<proteinExistence type="predicted"/>
<evidence type="ECO:0000313" key="2">
    <source>
        <dbReference type="EMBL" id="ABN08991.1"/>
    </source>
</evidence>
<protein>
    <submittedName>
        <fullName evidence="2">Uncharacterized protein</fullName>
    </submittedName>
</protein>
<accession>A2Q5X1</accession>
<sequence>MGIGHFHSHSLSLQASTKHEPRSRSSRHNKSAKEITPASVTYYANLISEGPT</sequence>
<name>A2Q5X1_MEDTR</name>
<dbReference type="EMBL" id="AC171534">
    <property type="protein sequence ID" value="ABN08991.1"/>
    <property type="molecule type" value="Genomic_DNA"/>
</dbReference>
<evidence type="ECO:0000256" key="1">
    <source>
        <dbReference type="SAM" id="MobiDB-lite"/>
    </source>
</evidence>
<gene>
    <name evidence="2" type="ORF">MtrDRAFT_AC171534g6v1</name>
</gene>
<reference evidence="2" key="1">
    <citation type="submission" date="2006-02" db="EMBL/GenBank/DDBJ databases">
        <authorList>
            <person name="Town C.D."/>
        </authorList>
    </citation>
    <scope>NUCLEOTIDE SEQUENCE</scope>
</reference>
<organism evidence="2">
    <name type="scientific">Medicago truncatula</name>
    <name type="common">Barrel medic</name>
    <name type="synonym">Medicago tribuloides</name>
    <dbReference type="NCBI Taxonomy" id="3880"/>
    <lineage>
        <taxon>Eukaryota</taxon>
        <taxon>Viridiplantae</taxon>
        <taxon>Streptophyta</taxon>
        <taxon>Embryophyta</taxon>
        <taxon>Tracheophyta</taxon>
        <taxon>Spermatophyta</taxon>
        <taxon>Magnoliopsida</taxon>
        <taxon>eudicotyledons</taxon>
        <taxon>Gunneridae</taxon>
        <taxon>Pentapetalae</taxon>
        <taxon>rosids</taxon>
        <taxon>fabids</taxon>
        <taxon>Fabales</taxon>
        <taxon>Fabaceae</taxon>
        <taxon>Papilionoideae</taxon>
        <taxon>50 kb inversion clade</taxon>
        <taxon>NPAAA clade</taxon>
        <taxon>Hologalegina</taxon>
        <taxon>IRL clade</taxon>
        <taxon>Trifolieae</taxon>
        <taxon>Medicago</taxon>
    </lineage>
</organism>
<dbReference type="AlphaFoldDB" id="A2Q5X1"/>
<feature type="region of interest" description="Disordered" evidence="1">
    <location>
        <begin position="1"/>
        <end position="36"/>
    </location>
</feature>
<reference evidence="2" key="2">
    <citation type="submission" date="2007-03" db="EMBL/GenBank/DDBJ databases">
        <authorList>
            <consortium name="The International Medicago Genome Annotation Group"/>
        </authorList>
    </citation>
    <scope>NUCLEOTIDE SEQUENCE</scope>
</reference>